<gene>
    <name evidence="1" type="ORF">M413DRAFT_25393</name>
</gene>
<dbReference type="HOGENOM" id="CLU_078575_1_2_1"/>
<keyword evidence="2" id="KW-1185">Reference proteome</keyword>
<organism evidence="1 2">
    <name type="scientific">Hebeloma cylindrosporum</name>
    <dbReference type="NCBI Taxonomy" id="76867"/>
    <lineage>
        <taxon>Eukaryota</taxon>
        <taxon>Fungi</taxon>
        <taxon>Dikarya</taxon>
        <taxon>Basidiomycota</taxon>
        <taxon>Agaricomycotina</taxon>
        <taxon>Agaricomycetes</taxon>
        <taxon>Agaricomycetidae</taxon>
        <taxon>Agaricales</taxon>
        <taxon>Agaricineae</taxon>
        <taxon>Hymenogastraceae</taxon>
        <taxon>Hebeloma</taxon>
    </lineage>
</organism>
<dbReference type="Pfam" id="PF14223">
    <property type="entry name" value="Retrotran_gag_2"/>
    <property type="match status" value="1"/>
</dbReference>
<protein>
    <submittedName>
        <fullName evidence="1">Uncharacterized protein</fullName>
    </submittedName>
</protein>
<reference evidence="2" key="2">
    <citation type="submission" date="2015-01" db="EMBL/GenBank/DDBJ databases">
        <title>Evolutionary Origins and Diversification of the Mycorrhizal Mutualists.</title>
        <authorList>
            <consortium name="DOE Joint Genome Institute"/>
            <consortium name="Mycorrhizal Genomics Consortium"/>
            <person name="Kohler A."/>
            <person name="Kuo A."/>
            <person name="Nagy L.G."/>
            <person name="Floudas D."/>
            <person name="Copeland A."/>
            <person name="Barry K.W."/>
            <person name="Cichocki N."/>
            <person name="Veneault-Fourrey C."/>
            <person name="LaButti K."/>
            <person name="Lindquist E.A."/>
            <person name="Lipzen A."/>
            <person name="Lundell T."/>
            <person name="Morin E."/>
            <person name="Murat C."/>
            <person name="Riley R."/>
            <person name="Ohm R."/>
            <person name="Sun H."/>
            <person name="Tunlid A."/>
            <person name="Henrissat B."/>
            <person name="Grigoriev I.V."/>
            <person name="Hibbett D.S."/>
            <person name="Martin F."/>
        </authorList>
    </citation>
    <scope>NUCLEOTIDE SEQUENCE [LARGE SCALE GENOMIC DNA]</scope>
    <source>
        <strain evidence="2">h7</strain>
    </source>
</reference>
<evidence type="ECO:0000313" key="2">
    <source>
        <dbReference type="Proteomes" id="UP000053424"/>
    </source>
</evidence>
<dbReference type="EMBL" id="KN831773">
    <property type="protein sequence ID" value="KIM45005.1"/>
    <property type="molecule type" value="Genomic_DNA"/>
</dbReference>
<evidence type="ECO:0000313" key="1">
    <source>
        <dbReference type="EMBL" id="KIM45005.1"/>
    </source>
</evidence>
<dbReference type="AlphaFoldDB" id="A0A0C3C836"/>
<reference evidence="1 2" key="1">
    <citation type="submission" date="2014-04" db="EMBL/GenBank/DDBJ databases">
        <authorList>
            <consortium name="DOE Joint Genome Institute"/>
            <person name="Kuo A."/>
            <person name="Gay G."/>
            <person name="Dore J."/>
            <person name="Kohler A."/>
            <person name="Nagy L.G."/>
            <person name="Floudas D."/>
            <person name="Copeland A."/>
            <person name="Barry K.W."/>
            <person name="Cichocki N."/>
            <person name="Veneault-Fourrey C."/>
            <person name="LaButti K."/>
            <person name="Lindquist E.A."/>
            <person name="Lipzen A."/>
            <person name="Lundell T."/>
            <person name="Morin E."/>
            <person name="Murat C."/>
            <person name="Sun H."/>
            <person name="Tunlid A."/>
            <person name="Henrissat B."/>
            <person name="Grigoriev I.V."/>
            <person name="Hibbett D.S."/>
            <person name="Martin F."/>
            <person name="Nordberg H.P."/>
            <person name="Cantor M.N."/>
            <person name="Hua S.X."/>
        </authorList>
    </citation>
    <scope>NUCLEOTIDE SEQUENCE [LARGE SCALE GENOMIC DNA]</scope>
    <source>
        <strain evidence="2">h7</strain>
    </source>
</reference>
<dbReference type="Proteomes" id="UP000053424">
    <property type="component" value="Unassembled WGS sequence"/>
</dbReference>
<name>A0A0C3C836_HEBCY</name>
<proteinExistence type="predicted"/>
<sequence>MSLTTTSLADSLPPSIPKLDATGLNWVIFSVRFQDAVEAKGFWGHFDAAAPAPTGGTAATPAPTMVVSNDVLAAQLQWDKNERLAKSLLTQKIPDSTLMRIHLKKSVKEHWAVIVEEYTSKGAYTQMDLCQKFMDM</sequence>
<accession>A0A0C3C836</accession>
<dbReference type="OrthoDB" id="3263038at2759"/>